<dbReference type="AlphaFoldDB" id="B4CVP6"/>
<accession>B4CVP6</accession>
<evidence type="ECO:0000256" key="1">
    <source>
        <dbReference type="SAM" id="Coils"/>
    </source>
</evidence>
<evidence type="ECO:0000256" key="2">
    <source>
        <dbReference type="SAM" id="Phobius"/>
    </source>
</evidence>
<keyword evidence="4" id="KW-1185">Reference proteome</keyword>
<comment type="caution">
    <text evidence="3">The sequence shown here is derived from an EMBL/GenBank/DDBJ whole genome shotgun (WGS) entry which is preliminary data.</text>
</comment>
<keyword evidence="2" id="KW-0812">Transmembrane</keyword>
<sequence length="209" mass="24043">MKRKFSELQATHTDALRSLARTRAEFTKVNTEARGLRSEVETLRNDFEAATQELASTSQQLHEAQATLETLTEEHQQATTERDDWRKQAEGYHHDLAALDTGRDLLDIRVQHAELQKKHQSLEITLAEQSENSRKEHDVLRGIVERQNATLDSHHHELRRLRRGRFAMRLVYGLFSLGMLALGYLAFYVVAPQQVMKVVNHAMNQVLGH</sequence>
<evidence type="ECO:0000313" key="4">
    <source>
        <dbReference type="Proteomes" id="UP000005824"/>
    </source>
</evidence>
<reference evidence="3 4" key="1">
    <citation type="journal article" date="2011" name="J. Bacteriol.">
        <title>Genome sequence of Chthoniobacter flavus Ellin428, an aerobic heterotrophic soil bacterium.</title>
        <authorList>
            <person name="Kant R."/>
            <person name="van Passel M.W."/>
            <person name="Palva A."/>
            <person name="Lucas S."/>
            <person name="Lapidus A."/>
            <person name="Glavina Del Rio T."/>
            <person name="Dalin E."/>
            <person name="Tice H."/>
            <person name="Bruce D."/>
            <person name="Goodwin L."/>
            <person name="Pitluck S."/>
            <person name="Larimer F.W."/>
            <person name="Land M.L."/>
            <person name="Hauser L."/>
            <person name="Sangwan P."/>
            <person name="de Vos W.M."/>
            <person name="Janssen P.H."/>
            <person name="Smidt H."/>
        </authorList>
    </citation>
    <scope>NUCLEOTIDE SEQUENCE [LARGE SCALE GENOMIC DNA]</scope>
    <source>
        <strain evidence="3 4">Ellin428</strain>
    </source>
</reference>
<name>B4CVP6_9BACT</name>
<keyword evidence="2" id="KW-1133">Transmembrane helix</keyword>
<proteinExistence type="predicted"/>
<feature type="transmembrane region" description="Helical" evidence="2">
    <location>
        <begin position="170"/>
        <end position="191"/>
    </location>
</feature>
<keyword evidence="1" id="KW-0175">Coiled coil</keyword>
<organism evidence="3 4">
    <name type="scientific">Chthoniobacter flavus Ellin428</name>
    <dbReference type="NCBI Taxonomy" id="497964"/>
    <lineage>
        <taxon>Bacteria</taxon>
        <taxon>Pseudomonadati</taxon>
        <taxon>Verrucomicrobiota</taxon>
        <taxon>Spartobacteria</taxon>
        <taxon>Chthoniobacterales</taxon>
        <taxon>Chthoniobacteraceae</taxon>
        <taxon>Chthoniobacter</taxon>
    </lineage>
</organism>
<evidence type="ECO:0000313" key="3">
    <source>
        <dbReference type="EMBL" id="EDY21488.1"/>
    </source>
</evidence>
<protein>
    <submittedName>
        <fullName evidence="3">Uncharacterized protein</fullName>
    </submittedName>
</protein>
<dbReference type="EMBL" id="ABVL01000002">
    <property type="protein sequence ID" value="EDY21488.1"/>
    <property type="molecule type" value="Genomic_DNA"/>
</dbReference>
<keyword evidence="2" id="KW-0472">Membrane</keyword>
<dbReference type="Gene3D" id="1.10.287.1490">
    <property type="match status" value="1"/>
</dbReference>
<dbReference type="RefSeq" id="WP_006978060.1">
    <property type="nucleotide sequence ID" value="NZ_ABVL01000002.1"/>
</dbReference>
<gene>
    <name evidence="3" type="ORF">CfE428DRAFT_0733</name>
</gene>
<dbReference type="STRING" id="497964.CfE428DRAFT_0733"/>
<dbReference type="InParanoid" id="B4CVP6"/>
<feature type="coiled-coil region" evidence="1">
    <location>
        <begin position="33"/>
        <end position="88"/>
    </location>
</feature>
<dbReference type="Proteomes" id="UP000005824">
    <property type="component" value="Unassembled WGS sequence"/>
</dbReference>